<dbReference type="Proteomes" id="UP000217790">
    <property type="component" value="Unassembled WGS sequence"/>
</dbReference>
<proteinExistence type="predicted"/>
<feature type="region of interest" description="Disordered" evidence="1">
    <location>
        <begin position="60"/>
        <end position="109"/>
    </location>
</feature>
<accession>A0A2H3D5A6</accession>
<name>A0A2H3D5A6_ARMGA</name>
<dbReference type="InParanoid" id="A0A2H3D5A6"/>
<dbReference type="AlphaFoldDB" id="A0A2H3D5A6"/>
<dbReference type="EMBL" id="KZ293665">
    <property type="protein sequence ID" value="PBK90429.1"/>
    <property type="molecule type" value="Genomic_DNA"/>
</dbReference>
<feature type="compositionally biased region" description="Polar residues" evidence="1">
    <location>
        <begin position="69"/>
        <end position="81"/>
    </location>
</feature>
<sequence>MSNSSSRFRLHDAPSYLRTQIVSEVRTVHQHRWTRQHEYENSLHYSNLAKLKVWMISRSDTDEGRRQRSSYAATQTLTQNPAEVAPSKHRCEVSSKKGRHDPSSQRCSR</sequence>
<organism evidence="2 3">
    <name type="scientific">Armillaria gallica</name>
    <name type="common">Bulbous honey fungus</name>
    <name type="synonym">Armillaria bulbosa</name>
    <dbReference type="NCBI Taxonomy" id="47427"/>
    <lineage>
        <taxon>Eukaryota</taxon>
        <taxon>Fungi</taxon>
        <taxon>Dikarya</taxon>
        <taxon>Basidiomycota</taxon>
        <taxon>Agaricomycotina</taxon>
        <taxon>Agaricomycetes</taxon>
        <taxon>Agaricomycetidae</taxon>
        <taxon>Agaricales</taxon>
        <taxon>Marasmiineae</taxon>
        <taxon>Physalacriaceae</taxon>
        <taxon>Armillaria</taxon>
    </lineage>
</organism>
<protein>
    <submittedName>
        <fullName evidence="2">Uncharacterized protein</fullName>
    </submittedName>
</protein>
<keyword evidence="3" id="KW-1185">Reference proteome</keyword>
<feature type="compositionally biased region" description="Basic and acidic residues" evidence="1">
    <location>
        <begin position="89"/>
        <end position="103"/>
    </location>
</feature>
<gene>
    <name evidence="2" type="ORF">ARMGADRAFT_298456</name>
</gene>
<evidence type="ECO:0000313" key="3">
    <source>
        <dbReference type="Proteomes" id="UP000217790"/>
    </source>
</evidence>
<evidence type="ECO:0000256" key="1">
    <source>
        <dbReference type="SAM" id="MobiDB-lite"/>
    </source>
</evidence>
<reference evidence="3" key="1">
    <citation type="journal article" date="2017" name="Nat. Ecol. Evol.">
        <title>Genome expansion and lineage-specific genetic innovations in the forest pathogenic fungi Armillaria.</title>
        <authorList>
            <person name="Sipos G."/>
            <person name="Prasanna A.N."/>
            <person name="Walter M.C."/>
            <person name="O'Connor E."/>
            <person name="Balint B."/>
            <person name="Krizsan K."/>
            <person name="Kiss B."/>
            <person name="Hess J."/>
            <person name="Varga T."/>
            <person name="Slot J."/>
            <person name="Riley R."/>
            <person name="Boka B."/>
            <person name="Rigling D."/>
            <person name="Barry K."/>
            <person name="Lee J."/>
            <person name="Mihaltcheva S."/>
            <person name="LaButti K."/>
            <person name="Lipzen A."/>
            <person name="Waldron R."/>
            <person name="Moloney N.M."/>
            <person name="Sperisen C."/>
            <person name="Kredics L."/>
            <person name="Vagvoelgyi C."/>
            <person name="Patrignani A."/>
            <person name="Fitzpatrick D."/>
            <person name="Nagy I."/>
            <person name="Doyle S."/>
            <person name="Anderson J.B."/>
            <person name="Grigoriev I.V."/>
            <person name="Gueldener U."/>
            <person name="Muensterkoetter M."/>
            <person name="Nagy L.G."/>
        </authorList>
    </citation>
    <scope>NUCLEOTIDE SEQUENCE [LARGE SCALE GENOMIC DNA]</scope>
    <source>
        <strain evidence="3">Ar21-2</strain>
    </source>
</reference>
<evidence type="ECO:0000313" key="2">
    <source>
        <dbReference type="EMBL" id="PBK90429.1"/>
    </source>
</evidence>